<sequence length="104" mass="11578">MRELMAIIKLGTLYCYTTEDNIGGDHPYLKLDGEKVWGPVRMTDGQSERIGATHGFSGSVVVELFEEDDLDPDDLLGRHTLSEGSGKVEFARDGAHYVLDYEIN</sequence>
<proteinExistence type="predicted"/>
<accession>A0A073B637</accession>
<dbReference type="EMBL" id="JNVU01000048">
    <property type="protein sequence ID" value="KEI43094.1"/>
    <property type="molecule type" value="Genomic_DNA"/>
</dbReference>
<evidence type="ECO:0000313" key="2">
    <source>
        <dbReference type="Proteomes" id="UP000031419"/>
    </source>
</evidence>
<keyword evidence="2" id="KW-1185">Reference proteome</keyword>
<gene>
    <name evidence="1" type="ORF">GU90_18385</name>
</gene>
<dbReference type="Proteomes" id="UP000031419">
    <property type="component" value="Unassembled WGS sequence"/>
</dbReference>
<name>A0A073B637_9PSEU</name>
<evidence type="ECO:0000313" key="1">
    <source>
        <dbReference type="EMBL" id="KEI43094.1"/>
    </source>
</evidence>
<dbReference type="AlphaFoldDB" id="A0A073B637"/>
<reference evidence="1 2" key="1">
    <citation type="submission" date="2014-06" db="EMBL/GenBank/DDBJ databases">
        <title>Saccharopolyspora rectivirgula DSM-43113 Genome sequencing.</title>
        <authorList>
            <person name="Barrera C."/>
            <person name="Millon L."/>
            <person name="Rognon B."/>
            <person name="Zaugg C."/>
            <person name="Monod M."/>
        </authorList>
    </citation>
    <scope>NUCLEOTIDE SEQUENCE [LARGE SCALE GENOMIC DNA]</scope>
    <source>
        <strain evidence="1 2">DSM 43113</strain>
    </source>
</reference>
<protein>
    <submittedName>
        <fullName evidence="1">Uncharacterized protein</fullName>
    </submittedName>
</protein>
<organism evidence="1 2">
    <name type="scientific">Saccharopolyspora rectivirgula</name>
    <dbReference type="NCBI Taxonomy" id="28042"/>
    <lineage>
        <taxon>Bacteria</taxon>
        <taxon>Bacillati</taxon>
        <taxon>Actinomycetota</taxon>
        <taxon>Actinomycetes</taxon>
        <taxon>Pseudonocardiales</taxon>
        <taxon>Pseudonocardiaceae</taxon>
        <taxon>Saccharopolyspora</taxon>
    </lineage>
</organism>
<comment type="caution">
    <text evidence="1">The sequence shown here is derived from an EMBL/GenBank/DDBJ whole genome shotgun (WGS) entry which is preliminary data.</text>
</comment>